<dbReference type="EMBL" id="CP040442">
    <property type="protein sequence ID" value="QOW09095.1"/>
    <property type="molecule type" value="Genomic_DNA"/>
</dbReference>
<organism evidence="1 2">
    <name type="scientific">Kaistella flava</name>
    <name type="common">ex Peng et al. 2021</name>
    <dbReference type="NCBI Taxonomy" id="2038776"/>
    <lineage>
        <taxon>Bacteria</taxon>
        <taxon>Pseudomonadati</taxon>
        <taxon>Bacteroidota</taxon>
        <taxon>Flavobacteriia</taxon>
        <taxon>Flavobacteriales</taxon>
        <taxon>Weeksellaceae</taxon>
        <taxon>Chryseobacterium group</taxon>
        <taxon>Kaistella</taxon>
    </lineage>
</organism>
<evidence type="ECO:0000313" key="2">
    <source>
        <dbReference type="Proteomes" id="UP000594195"/>
    </source>
</evidence>
<dbReference type="Proteomes" id="UP000594195">
    <property type="component" value="Chromosome"/>
</dbReference>
<dbReference type="KEGG" id="kfa:Q73A0000_01385"/>
<accession>A0A7M2Y637</accession>
<gene>
    <name evidence="1" type="ORF">Q73A0000_01385</name>
</gene>
<dbReference type="RefSeq" id="WP_193812306.1">
    <property type="nucleotide sequence ID" value="NZ_CP040442.1"/>
</dbReference>
<sequence length="67" mass="7742">METTTTTTTTLFENGNTYAVELRKETQRKPGKLYMTIDGVLHEVLSKTRTNEETISPEREKLVKPHF</sequence>
<reference evidence="1 2" key="1">
    <citation type="submission" date="2019-05" db="EMBL/GenBank/DDBJ databases">
        <title>Chryseobacterium sp. isolated from King George Island, maritime Antarctica.</title>
        <authorList>
            <person name="Peng X."/>
        </authorList>
    </citation>
    <scope>NUCLEOTIDE SEQUENCE [LARGE SCALE GENOMIC DNA]</scope>
    <source>
        <strain evidence="1 2">7-3A</strain>
    </source>
</reference>
<protein>
    <submittedName>
        <fullName evidence="1">Uncharacterized protein</fullName>
    </submittedName>
</protein>
<proteinExistence type="predicted"/>
<evidence type="ECO:0000313" key="1">
    <source>
        <dbReference type="EMBL" id="QOW09095.1"/>
    </source>
</evidence>
<keyword evidence="2" id="KW-1185">Reference proteome</keyword>
<name>A0A7M2Y637_9FLAO</name>
<dbReference type="AlphaFoldDB" id="A0A7M2Y637"/>